<feature type="transmembrane region" description="Helical" evidence="1">
    <location>
        <begin position="138"/>
        <end position="157"/>
    </location>
</feature>
<feature type="transmembrane region" description="Helical" evidence="1">
    <location>
        <begin position="169"/>
        <end position="188"/>
    </location>
</feature>
<accession>A0A6J4I2W5</accession>
<evidence type="ECO:0000256" key="1">
    <source>
        <dbReference type="SAM" id="Phobius"/>
    </source>
</evidence>
<sequence>MSQRLWVRIGAVSGFVYVILLIAGFAIGVASAHTPPSIFGSPEQVASQIAQATPTGVWIGLYVEALALLCFVVFAAFLRTQAQLVERDVQWPAAAAYGAGLIFASLQLLSMAILGIVSYRAGTGADVASATALLDLRLGSYILSWSAGALWIGLTAISALRSGLLSRGLAVSGLLIALVWLASCLMPTSAIAQFWGFVPLLWTAVASISIMRRADQPRAMTSSGVLSPGTVS</sequence>
<dbReference type="AlphaFoldDB" id="A0A6J4I2W5"/>
<gene>
    <name evidence="2" type="ORF">AVDCRST_MAG26-1381</name>
</gene>
<feature type="transmembrane region" description="Helical" evidence="1">
    <location>
        <begin position="194"/>
        <end position="211"/>
    </location>
</feature>
<keyword evidence="1" id="KW-0812">Transmembrane</keyword>
<organism evidence="2">
    <name type="scientific">uncultured Chloroflexia bacterium</name>
    <dbReference type="NCBI Taxonomy" id="1672391"/>
    <lineage>
        <taxon>Bacteria</taxon>
        <taxon>Bacillati</taxon>
        <taxon>Chloroflexota</taxon>
        <taxon>Chloroflexia</taxon>
        <taxon>environmental samples</taxon>
    </lineage>
</organism>
<evidence type="ECO:0000313" key="2">
    <source>
        <dbReference type="EMBL" id="CAA9240011.1"/>
    </source>
</evidence>
<proteinExistence type="predicted"/>
<feature type="transmembrane region" description="Helical" evidence="1">
    <location>
        <begin position="12"/>
        <end position="32"/>
    </location>
</feature>
<keyword evidence="1" id="KW-1133">Transmembrane helix</keyword>
<feature type="transmembrane region" description="Helical" evidence="1">
    <location>
        <begin position="57"/>
        <end position="78"/>
    </location>
</feature>
<evidence type="ECO:0008006" key="3">
    <source>
        <dbReference type="Google" id="ProtNLM"/>
    </source>
</evidence>
<protein>
    <recommendedName>
        <fullName evidence="3">DUF4386 family protein</fullName>
    </recommendedName>
</protein>
<dbReference type="EMBL" id="CADCTK010000327">
    <property type="protein sequence ID" value="CAA9240011.1"/>
    <property type="molecule type" value="Genomic_DNA"/>
</dbReference>
<keyword evidence="1" id="KW-0472">Membrane</keyword>
<name>A0A6J4I2W5_9CHLR</name>
<reference evidence="2" key="1">
    <citation type="submission" date="2020-02" db="EMBL/GenBank/DDBJ databases">
        <authorList>
            <person name="Meier V. D."/>
        </authorList>
    </citation>
    <scope>NUCLEOTIDE SEQUENCE</scope>
    <source>
        <strain evidence="2">AVDCRST_MAG26</strain>
    </source>
</reference>
<feature type="transmembrane region" description="Helical" evidence="1">
    <location>
        <begin position="99"/>
        <end position="118"/>
    </location>
</feature>